<evidence type="ECO:0000313" key="2">
    <source>
        <dbReference type="Proteomes" id="UP001358586"/>
    </source>
</evidence>
<sequence>MTGSYLCECLCEALQQRIRMVMFFSGVCEKSTAKGLFYSGVCGKSAAKGLFYSGICGKSAAKGHVL</sequence>
<dbReference type="Proteomes" id="UP001358586">
    <property type="component" value="Chromosome 13"/>
</dbReference>
<proteinExistence type="predicted"/>
<dbReference type="EMBL" id="JARKNE010000013">
    <property type="protein sequence ID" value="KAK5770999.1"/>
    <property type="molecule type" value="Genomic_DNA"/>
</dbReference>
<protein>
    <submittedName>
        <fullName evidence="1">Uncharacterized protein</fullName>
    </submittedName>
</protein>
<gene>
    <name evidence="1" type="ORF">PVK06_047167</name>
</gene>
<organism evidence="1 2">
    <name type="scientific">Gossypium arboreum</name>
    <name type="common">Tree cotton</name>
    <name type="synonym">Gossypium nanking</name>
    <dbReference type="NCBI Taxonomy" id="29729"/>
    <lineage>
        <taxon>Eukaryota</taxon>
        <taxon>Viridiplantae</taxon>
        <taxon>Streptophyta</taxon>
        <taxon>Embryophyta</taxon>
        <taxon>Tracheophyta</taxon>
        <taxon>Spermatophyta</taxon>
        <taxon>Magnoliopsida</taxon>
        <taxon>eudicotyledons</taxon>
        <taxon>Gunneridae</taxon>
        <taxon>Pentapetalae</taxon>
        <taxon>rosids</taxon>
        <taxon>malvids</taxon>
        <taxon>Malvales</taxon>
        <taxon>Malvaceae</taxon>
        <taxon>Malvoideae</taxon>
        <taxon>Gossypium</taxon>
    </lineage>
</organism>
<comment type="caution">
    <text evidence="1">The sequence shown here is derived from an EMBL/GenBank/DDBJ whole genome shotgun (WGS) entry which is preliminary data.</text>
</comment>
<evidence type="ECO:0000313" key="1">
    <source>
        <dbReference type="EMBL" id="KAK5770999.1"/>
    </source>
</evidence>
<name>A0ABR0MCM5_GOSAR</name>
<keyword evidence="2" id="KW-1185">Reference proteome</keyword>
<reference evidence="1 2" key="1">
    <citation type="submission" date="2023-03" db="EMBL/GenBank/DDBJ databases">
        <title>WGS of Gossypium arboreum.</title>
        <authorList>
            <person name="Yu D."/>
        </authorList>
    </citation>
    <scope>NUCLEOTIDE SEQUENCE [LARGE SCALE GENOMIC DNA]</scope>
    <source>
        <tissue evidence="1">Leaf</tissue>
    </source>
</reference>
<accession>A0ABR0MCM5</accession>